<dbReference type="InterPro" id="IPR052900">
    <property type="entry name" value="Phospholipid_Metab_Enz"/>
</dbReference>
<dbReference type="PANTHER" id="PTHR43606">
    <property type="entry name" value="PHOSPHATASE, PUTATIVE (AFU_ORTHOLOGUE AFUA_6G08710)-RELATED"/>
    <property type="match status" value="1"/>
</dbReference>
<keyword evidence="4" id="KW-1185">Reference proteome</keyword>
<reference evidence="3 4" key="1">
    <citation type="submission" date="2019-09" db="EMBL/GenBank/DDBJ databases">
        <authorList>
            <person name="Chen X.-Y."/>
        </authorList>
    </citation>
    <scope>NUCLEOTIDE SEQUENCE [LARGE SCALE GENOMIC DNA]</scope>
    <source>
        <strain evidence="3 4">NY5</strain>
    </source>
</reference>
<evidence type="ECO:0000313" key="3">
    <source>
        <dbReference type="EMBL" id="KAA1192015.1"/>
    </source>
</evidence>
<dbReference type="CDD" id="cd07389">
    <property type="entry name" value="MPP_PhoD"/>
    <property type="match status" value="1"/>
</dbReference>
<evidence type="ECO:0000259" key="1">
    <source>
        <dbReference type="Pfam" id="PF09423"/>
    </source>
</evidence>
<accession>A0A5B0X037</accession>
<protein>
    <submittedName>
        <fullName evidence="3">Alkaline phosphatase</fullName>
    </submittedName>
</protein>
<feature type="domain" description="PhoD-like phosphatase metallophosphatase" evidence="1">
    <location>
        <begin position="149"/>
        <end position="541"/>
    </location>
</feature>
<evidence type="ECO:0000313" key="4">
    <source>
        <dbReference type="Proteomes" id="UP000323708"/>
    </source>
</evidence>
<dbReference type="InterPro" id="IPR032093">
    <property type="entry name" value="PhoD_N"/>
</dbReference>
<dbReference type="PANTHER" id="PTHR43606:SF2">
    <property type="entry name" value="ALKALINE PHOSPHATASE FAMILY PROTEIN (AFU_ORTHOLOGUE AFUA_5G03860)"/>
    <property type="match status" value="1"/>
</dbReference>
<dbReference type="InterPro" id="IPR018946">
    <property type="entry name" value="PhoD-like_MPP"/>
</dbReference>
<dbReference type="Gene3D" id="2.60.40.380">
    <property type="entry name" value="Purple acid phosphatase-like, N-terminal"/>
    <property type="match status" value="1"/>
</dbReference>
<dbReference type="InterPro" id="IPR038607">
    <property type="entry name" value="PhoD-like_sf"/>
</dbReference>
<proteinExistence type="predicted"/>
<dbReference type="Pfam" id="PF16655">
    <property type="entry name" value="PhoD_N"/>
    <property type="match status" value="1"/>
</dbReference>
<dbReference type="AlphaFoldDB" id="A0A5B0X037"/>
<dbReference type="SUPFAM" id="SSF56300">
    <property type="entry name" value="Metallo-dependent phosphatases"/>
    <property type="match status" value="1"/>
</dbReference>
<dbReference type="EMBL" id="VTUX01000004">
    <property type="protein sequence ID" value="KAA1192015.1"/>
    <property type="molecule type" value="Genomic_DNA"/>
</dbReference>
<dbReference type="InterPro" id="IPR029052">
    <property type="entry name" value="Metallo-depent_PP-like"/>
</dbReference>
<comment type="caution">
    <text evidence="3">The sequence shown here is derived from an EMBL/GenBank/DDBJ whole genome shotgun (WGS) entry which is preliminary data.</text>
</comment>
<evidence type="ECO:0000259" key="2">
    <source>
        <dbReference type="Pfam" id="PF16655"/>
    </source>
</evidence>
<dbReference type="RefSeq" id="WP_149611451.1">
    <property type="nucleotide sequence ID" value="NZ_VTUX01000004.1"/>
</dbReference>
<sequence>MKDQPDVTRRRLVQGLTGAALLPLFSANLIGCADSSDRQRTPTVPADFRHGVASGDPLGDSVILWTRLTPERPGVVGVGWEVALDESFTEVVVSGSGTTTAEVDYTVKVDVQGLSADTHYYYRFSSGDKVSPVGRARTAPTGAVVAASFAVVSCSNYPAGYFHAYREIANRDYAAVLHLGDYIYEYPADGYASDDAQALGRVSEPANELLTLADYRRRYAQYRSDADLQACHAAHPFIVVWDDHEVANNTWKGGAENHQPETEGDFFQRRTEAIQAWYEWLPVRPPASEREITYRRFDYGDLLDLIMLDTRVIGRDLQLEFADFVNGELIDVDTLRAAVADPGRSLLGEAQLNWLRQSLTDSTARWQVLGQQVLMTRLVMPEPLVRPLSGIGDGGLGEATSALLAALAAKATPPENRSPEQQALLDSAIPLNLDAWDGYDFEREDILAHAHQLQSRLVVLAGDSHNSWASQLTLADGTPVGVEFAGASVTSPGAEGQLGVDNAVLFAPLATQLVDDLHYANLADRGFMEIVFNTDEVRARWHYVSDIKSRDYTLLQDIAAERVVSGADMLLS</sequence>
<gene>
    <name evidence="3" type="ORF">F0M18_10875</name>
</gene>
<feature type="domain" description="Phospholipase D N-terminal" evidence="2">
    <location>
        <begin position="50"/>
        <end position="138"/>
    </location>
</feature>
<dbReference type="Gene3D" id="3.60.21.70">
    <property type="entry name" value="PhoD-like phosphatase"/>
    <property type="match status" value="1"/>
</dbReference>
<organism evidence="3 4">
    <name type="scientific">Pseudohalioglobus sediminis</name>
    <dbReference type="NCBI Taxonomy" id="2606449"/>
    <lineage>
        <taxon>Bacteria</taxon>
        <taxon>Pseudomonadati</taxon>
        <taxon>Pseudomonadota</taxon>
        <taxon>Gammaproteobacteria</taxon>
        <taxon>Cellvibrionales</taxon>
        <taxon>Halieaceae</taxon>
        <taxon>Pseudohalioglobus</taxon>
    </lineage>
</organism>
<name>A0A5B0X037_9GAMM</name>
<dbReference type="Proteomes" id="UP000323708">
    <property type="component" value="Unassembled WGS sequence"/>
</dbReference>
<dbReference type="Pfam" id="PF09423">
    <property type="entry name" value="PhoD"/>
    <property type="match status" value="1"/>
</dbReference>